<keyword evidence="2" id="KW-1185">Reference proteome</keyword>
<reference evidence="2" key="1">
    <citation type="submission" date="2012-04" db="EMBL/GenBank/DDBJ databases">
        <title>The Genome Sequence of Loa loa.</title>
        <authorList>
            <consortium name="The Broad Institute Genome Sequencing Platform"/>
            <consortium name="Broad Institute Genome Sequencing Center for Infectious Disease"/>
            <person name="Nutman T.B."/>
            <person name="Fink D.L."/>
            <person name="Russ C."/>
            <person name="Young S."/>
            <person name="Zeng Q."/>
            <person name="Gargeya S."/>
            <person name="Alvarado L."/>
            <person name="Berlin A."/>
            <person name="Chapman S.B."/>
            <person name="Chen Z."/>
            <person name="Freedman E."/>
            <person name="Gellesch M."/>
            <person name="Goldberg J."/>
            <person name="Griggs A."/>
            <person name="Gujja S."/>
            <person name="Heilman E.R."/>
            <person name="Heiman D."/>
            <person name="Howarth C."/>
            <person name="Mehta T."/>
            <person name="Neiman D."/>
            <person name="Pearson M."/>
            <person name="Roberts A."/>
            <person name="Saif S."/>
            <person name="Shea T."/>
            <person name="Shenoy N."/>
            <person name="Sisk P."/>
            <person name="Stolte C."/>
            <person name="Sykes S."/>
            <person name="White J."/>
            <person name="Yandava C."/>
            <person name="Haas B."/>
            <person name="Henn M.R."/>
            <person name="Nusbaum C."/>
            <person name="Birren B."/>
        </authorList>
    </citation>
    <scope>NUCLEOTIDE SEQUENCE [LARGE SCALE GENOMIC DNA]</scope>
</reference>
<keyword evidence="1" id="KW-0732">Signal</keyword>
<proteinExistence type="predicted"/>
<sequence>MHFEYFAVLTFVVISSNIASATGGTDEEGPSAPKKRKIEIKCRCPNDKVNHVFGEVGNQIAGYLPTGDLKNMAKIPEMSECANYELNHRNRILYYRDNKITPPYLKKALELVSKMNFTDFRERLPFTMHHWTPGQAILFGEEKSINTSSGYSAMMFASHKDHLEIGGKSIGPVVLAIVISNDLKYTDEGIKSEALTVADEIRKFVPNVPICIVAQSDNRKKINTFPDIPLSTLRLLDESSLILIRHQFRAYLGPVYAIVGFRKFGVENALRQIFPRRNLDYDYYL</sequence>
<dbReference type="AlphaFoldDB" id="A0A1I7VB43"/>
<dbReference type="WBParaSite" id="EN70_11853">
    <property type="protein sequence ID" value="EN70_11853"/>
    <property type="gene ID" value="EN70_11853"/>
</dbReference>
<protein>
    <submittedName>
        <fullName evidence="3">Nitroreductase domain-containing protein</fullName>
    </submittedName>
</protein>
<feature type="signal peptide" evidence="1">
    <location>
        <begin position="1"/>
        <end position="23"/>
    </location>
</feature>
<dbReference type="Proteomes" id="UP000095285">
    <property type="component" value="Unassembled WGS sequence"/>
</dbReference>
<evidence type="ECO:0000313" key="2">
    <source>
        <dbReference type="Proteomes" id="UP000095285"/>
    </source>
</evidence>
<organism evidence="2 3">
    <name type="scientific">Loa loa</name>
    <name type="common">Eye worm</name>
    <name type="synonym">Filaria loa</name>
    <dbReference type="NCBI Taxonomy" id="7209"/>
    <lineage>
        <taxon>Eukaryota</taxon>
        <taxon>Metazoa</taxon>
        <taxon>Ecdysozoa</taxon>
        <taxon>Nematoda</taxon>
        <taxon>Chromadorea</taxon>
        <taxon>Rhabditida</taxon>
        <taxon>Spirurina</taxon>
        <taxon>Spiruromorpha</taxon>
        <taxon>Filarioidea</taxon>
        <taxon>Onchocercidae</taxon>
        <taxon>Loa</taxon>
    </lineage>
</organism>
<name>A0A1I7VB43_LOALO</name>
<reference evidence="3" key="2">
    <citation type="submission" date="2016-11" db="UniProtKB">
        <authorList>
            <consortium name="WormBaseParasite"/>
        </authorList>
    </citation>
    <scope>IDENTIFICATION</scope>
</reference>
<evidence type="ECO:0000256" key="1">
    <source>
        <dbReference type="SAM" id="SignalP"/>
    </source>
</evidence>
<feature type="chain" id="PRO_5009309930" evidence="1">
    <location>
        <begin position="24"/>
        <end position="285"/>
    </location>
</feature>
<evidence type="ECO:0000313" key="3">
    <source>
        <dbReference type="WBParaSite" id="EN70_11853"/>
    </source>
</evidence>
<accession>A0A1I7VB43</accession>